<evidence type="ECO:0000313" key="1">
    <source>
        <dbReference type="EMBL" id="KAJ8636011.1"/>
    </source>
</evidence>
<organism evidence="1 2">
    <name type="scientific">Persea americana</name>
    <name type="common">Avocado</name>
    <dbReference type="NCBI Taxonomy" id="3435"/>
    <lineage>
        <taxon>Eukaryota</taxon>
        <taxon>Viridiplantae</taxon>
        <taxon>Streptophyta</taxon>
        <taxon>Embryophyta</taxon>
        <taxon>Tracheophyta</taxon>
        <taxon>Spermatophyta</taxon>
        <taxon>Magnoliopsida</taxon>
        <taxon>Magnoliidae</taxon>
        <taxon>Laurales</taxon>
        <taxon>Lauraceae</taxon>
        <taxon>Persea</taxon>
    </lineage>
</organism>
<comment type="caution">
    <text evidence="1">The sequence shown here is derived from an EMBL/GenBank/DDBJ whole genome shotgun (WGS) entry which is preliminary data.</text>
</comment>
<dbReference type="Proteomes" id="UP001234297">
    <property type="component" value="Chromosome 3"/>
</dbReference>
<gene>
    <name evidence="1" type="ORF">MRB53_010278</name>
</gene>
<keyword evidence="2" id="KW-1185">Reference proteome</keyword>
<name>A0ACC2LRA7_PERAE</name>
<dbReference type="EMBL" id="CM056811">
    <property type="protein sequence ID" value="KAJ8636011.1"/>
    <property type="molecule type" value="Genomic_DNA"/>
</dbReference>
<sequence>MTFRRIFTSFRNLSKLSTPPPMSWRPTGKLQKTLASEVSRSGTGLHSGASTTAKLLPAMAGEGRFFLCCSGTGNHGRSLLRIPARIDWVSESVLCTTLSRDTDGVRVRTVEHLLSALEATGVDNCGIQMVAGDEVPMLDGSARGWLEAIEEAGLCAAKDQNGDTMEKLEPFLNEPVTVWKNDSFIAAFPSPKLHITYGIDFPQVSAIGRQWFSCSPLDYSVYAMEISSSRTFCIYEEIEKLRKAGLIQGGSLENAIICSARTGWLNPPLHFHDEPCRHKVLDLIGDLSLFSRDGHQGLPVAHVVAYKAGHSLHAKLGKPNPQLLSIVTSNFKDLDAKLIGAMPFQLEAAVMPAVERVQSPGCQACRK</sequence>
<protein>
    <submittedName>
        <fullName evidence="1">Uncharacterized protein</fullName>
    </submittedName>
</protein>
<reference evidence="1 2" key="1">
    <citation type="journal article" date="2022" name="Hortic Res">
        <title>A haplotype resolved chromosomal level avocado genome allows analysis of novel avocado genes.</title>
        <authorList>
            <person name="Nath O."/>
            <person name="Fletcher S.J."/>
            <person name="Hayward A."/>
            <person name="Shaw L.M."/>
            <person name="Masouleh A.K."/>
            <person name="Furtado A."/>
            <person name="Henry R.J."/>
            <person name="Mitter N."/>
        </authorList>
    </citation>
    <scope>NUCLEOTIDE SEQUENCE [LARGE SCALE GENOMIC DNA]</scope>
    <source>
        <strain evidence="2">cv. Hass</strain>
    </source>
</reference>
<proteinExistence type="predicted"/>
<accession>A0ACC2LRA7</accession>
<evidence type="ECO:0000313" key="2">
    <source>
        <dbReference type="Proteomes" id="UP001234297"/>
    </source>
</evidence>